<dbReference type="Proteomes" id="UP000541610">
    <property type="component" value="Unassembled WGS sequence"/>
</dbReference>
<proteinExistence type="predicted"/>
<evidence type="ECO:0000256" key="2">
    <source>
        <dbReference type="ARBA" id="ARBA00022771"/>
    </source>
</evidence>
<dbReference type="PROSITE" id="PS51292">
    <property type="entry name" value="ZF_RING_CH"/>
    <property type="match status" value="1"/>
</dbReference>
<evidence type="ECO:0000313" key="8">
    <source>
        <dbReference type="Proteomes" id="UP000541610"/>
    </source>
</evidence>
<feature type="compositionally biased region" description="Polar residues" evidence="4">
    <location>
        <begin position="298"/>
        <end position="320"/>
    </location>
</feature>
<evidence type="ECO:0008006" key="9">
    <source>
        <dbReference type="Google" id="ProtNLM"/>
    </source>
</evidence>
<dbReference type="CDD" id="cd00060">
    <property type="entry name" value="FHA"/>
    <property type="match status" value="1"/>
</dbReference>
<evidence type="ECO:0000256" key="3">
    <source>
        <dbReference type="ARBA" id="ARBA00022833"/>
    </source>
</evidence>
<keyword evidence="1" id="KW-0479">Metal-binding</keyword>
<dbReference type="Gene3D" id="2.60.200.20">
    <property type="match status" value="1"/>
</dbReference>
<dbReference type="Pfam" id="PF00498">
    <property type="entry name" value="FHA"/>
    <property type="match status" value="1"/>
</dbReference>
<dbReference type="InterPro" id="IPR000253">
    <property type="entry name" value="FHA_dom"/>
</dbReference>
<feature type="region of interest" description="Disordered" evidence="4">
    <location>
        <begin position="298"/>
        <end position="324"/>
    </location>
</feature>
<keyword evidence="3" id="KW-0862">Zinc</keyword>
<organism evidence="7 8">
    <name type="scientific">Perkinsus olseni</name>
    <name type="common">Perkinsus atlanticus</name>
    <dbReference type="NCBI Taxonomy" id="32597"/>
    <lineage>
        <taxon>Eukaryota</taxon>
        <taxon>Sar</taxon>
        <taxon>Alveolata</taxon>
        <taxon>Perkinsozoa</taxon>
        <taxon>Perkinsea</taxon>
        <taxon>Perkinsida</taxon>
        <taxon>Perkinsidae</taxon>
        <taxon>Perkinsus</taxon>
    </lineage>
</organism>
<dbReference type="CDD" id="cd16495">
    <property type="entry name" value="RING_CH-C4HC3_MARCH"/>
    <property type="match status" value="1"/>
</dbReference>
<dbReference type="InterPro" id="IPR011016">
    <property type="entry name" value="Znf_RING-CH"/>
</dbReference>
<dbReference type="EMBL" id="JABANP010000373">
    <property type="protein sequence ID" value="KAF4683336.1"/>
    <property type="molecule type" value="Genomic_DNA"/>
</dbReference>
<evidence type="ECO:0000256" key="4">
    <source>
        <dbReference type="SAM" id="MobiDB-lite"/>
    </source>
</evidence>
<dbReference type="SUPFAM" id="SSF57850">
    <property type="entry name" value="RING/U-box"/>
    <property type="match status" value="1"/>
</dbReference>
<dbReference type="InterPro" id="IPR008984">
    <property type="entry name" value="SMAD_FHA_dom_sf"/>
</dbReference>
<evidence type="ECO:0000256" key="1">
    <source>
        <dbReference type="ARBA" id="ARBA00022723"/>
    </source>
</evidence>
<dbReference type="PROSITE" id="PS50006">
    <property type="entry name" value="FHA_DOMAIN"/>
    <property type="match status" value="1"/>
</dbReference>
<dbReference type="InterPro" id="IPR013083">
    <property type="entry name" value="Znf_RING/FYVE/PHD"/>
</dbReference>
<dbReference type="GO" id="GO:0008270">
    <property type="term" value="F:zinc ion binding"/>
    <property type="evidence" value="ECO:0007669"/>
    <property type="project" value="UniProtKB-KW"/>
</dbReference>
<dbReference type="Pfam" id="PF12906">
    <property type="entry name" value="RINGv"/>
    <property type="match status" value="1"/>
</dbReference>
<dbReference type="SMART" id="SM00744">
    <property type="entry name" value="RINGv"/>
    <property type="match status" value="1"/>
</dbReference>
<name>A0A7J6NHV6_PEROL</name>
<dbReference type="SMART" id="SM00240">
    <property type="entry name" value="FHA"/>
    <property type="match status" value="1"/>
</dbReference>
<evidence type="ECO:0000259" key="5">
    <source>
        <dbReference type="PROSITE" id="PS50006"/>
    </source>
</evidence>
<evidence type="ECO:0000259" key="6">
    <source>
        <dbReference type="PROSITE" id="PS51292"/>
    </source>
</evidence>
<protein>
    <recommendedName>
        <fullName evidence="9">E3 ubiquitin-protein ligase march6</fullName>
    </recommendedName>
</protein>
<dbReference type="AlphaFoldDB" id="A0A7J6NHV6"/>
<sequence>MPQALFKCFRQDSISKRRSSLGLPRRSGTLSSADSEDIFDESRKLAMDSPGVAGGGDSREALVNIGVLEVKSKSWPHDSKLLLHDRGDCVFTRHFRIRPNPGRKFFVTRLNCEINIMCEVAKEYLFEFWKAIGHLMHPETIYVDRVLLAKRLVHEVISSTEPSEPAQNFGKRHKAVEAMNLVRISYLALTLPHRYTLCAGADDTSGSPSNEALWQIVAVDKEMKPPRKGLMSATIGRARSTLNRPLQTVRRKLPGGTTPYISTYLEKGDVLRFGSLRLIIADVVLDFSAQRRTAHSSQMTTLSVSRNQSGDCSNDASSASLRDLSESGHGTSVCRICFDEESPDDPLLRPCDCKGSVKFVHKNCLQRWVEGQMRVRQLHHGGGEYLLVPMKCEICQQLYHDHAYSPELLPRPVCPHVVLEEEPTYHRGTGQMIGRKIHIVPFPKPNYVATVGRSKDCDVLLTDIGVSRSHAAMKFSQNRILLVDRGSKFGTLRKLNDDKVELQTGRTFAVQHSSSMLEFSVSKVLKYRLFPERYLPPVLSSEEAEQSRLRACSPDSIDSEIMDDAGIQAQLARLFPETGVRMYRSTLPSHAAIEQAWQPRARQNEQENYSLRLIRGAKFEFIQLPTTRWPEDVAELNAASFVAGTGPRTAMNAIERALVAPAVRRLSYSQVLPARDEVRAPRRAFTLPQIIGRLPTTTSNFVLPLQMPGLDSEVSHEAQTARNIADSTLGRYSARRLEEVISPISDYLSSSQGSGSPH</sequence>
<comment type="caution">
    <text evidence="7">The sequence shown here is derived from an EMBL/GenBank/DDBJ whole genome shotgun (WGS) entry which is preliminary data.</text>
</comment>
<accession>A0A7J6NHV6</accession>
<feature type="domain" description="FHA" evidence="5">
    <location>
        <begin position="449"/>
        <end position="492"/>
    </location>
</feature>
<dbReference type="PANTHER" id="PTHR46210">
    <property type="entry name" value="FHA DOMAIN-CONTAINING PROTEIN"/>
    <property type="match status" value="1"/>
</dbReference>
<feature type="domain" description="RING-CH-type" evidence="6">
    <location>
        <begin position="326"/>
        <end position="402"/>
    </location>
</feature>
<dbReference type="OrthoDB" id="264354at2759"/>
<dbReference type="PANTHER" id="PTHR46210:SF1">
    <property type="entry name" value="FHA DOMAIN-CONTAINING PROTEIN"/>
    <property type="match status" value="1"/>
</dbReference>
<dbReference type="Gene3D" id="3.30.40.10">
    <property type="entry name" value="Zinc/RING finger domain, C3HC4 (zinc finger)"/>
    <property type="match status" value="1"/>
</dbReference>
<reference evidence="7 8" key="1">
    <citation type="submission" date="2020-04" db="EMBL/GenBank/DDBJ databases">
        <title>Perkinsus olseni comparative genomics.</title>
        <authorList>
            <person name="Bogema D.R."/>
        </authorList>
    </citation>
    <scope>NUCLEOTIDE SEQUENCE [LARGE SCALE GENOMIC DNA]</scope>
    <source>
        <strain evidence="7">00978-12</strain>
    </source>
</reference>
<gene>
    <name evidence="7" type="ORF">FOZ60_009330</name>
</gene>
<keyword evidence="2" id="KW-0863">Zinc-finger</keyword>
<evidence type="ECO:0000313" key="7">
    <source>
        <dbReference type="EMBL" id="KAF4683336.1"/>
    </source>
</evidence>
<dbReference type="SUPFAM" id="SSF49879">
    <property type="entry name" value="SMAD/FHA domain"/>
    <property type="match status" value="1"/>
</dbReference>